<comment type="similarity">
    <text evidence="6">Belongs to the rubredoxin family.</text>
</comment>
<keyword evidence="5 6" id="KW-0408">Iron</keyword>
<proteinExistence type="inferred from homology"/>
<dbReference type="InterPro" id="IPR024934">
    <property type="entry name" value="Rubredoxin-like_dom"/>
</dbReference>
<dbReference type="Proteomes" id="UP001264340">
    <property type="component" value="Unassembled WGS sequence"/>
</dbReference>
<dbReference type="CDD" id="cd00730">
    <property type="entry name" value="rubredoxin"/>
    <property type="match status" value="1"/>
</dbReference>
<evidence type="ECO:0000313" key="8">
    <source>
        <dbReference type="EMBL" id="MDR6412262.1"/>
    </source>
</evidence>
<dbReference type="EMBL" id="JAVDRP010000016">
    <property type="protein sequence ID" value="MDR6412262.1"/>
    <property type="molecule type" value="Genomic_DNA"/>
</dbReference>
<comment type="cofactor">
    <cofactor evidence="1 6">
        <name>Fe(3+)</name>
        <dbReference type="ChEBI" id="CHEBI:29034"/>
    </cofactor>
</comment>
<dbReference type="PANTHER" id="PTHR47627">
    <property type="entry name" value="RUBREDOXIN"/>
    <property type="match status" value="1"/>
</dbReference>
<evidence type="ECO:0000256" key="1">
    <source>
        <dbReference type="ARBA" id="ARBA00001965"/>
    </source>
</evidence>
<dbReference type="PANTHER" id="PTHR47627:SF1">
    <property type="entry name" value="RUBREDOXIN-1-RELATED"/>
    <property type="match status" value="1"/>
</dbReference>
<dbReference type="InterPro" id="IPR024935">
    <property type="entry name" value="Rubredoxin_dom"/>
</dbReference>
<sequence>MNETPTIDTVNSADADIQCRSWLCAICGFIYNERDGIPEEGIAPGTKWEDVPEDWICDDCGAGKSDFEMIEV</sequence>
<evidence type="ECO:0000256" key="5">
    <source>
        <dbReference type="ARBA" id="ARBA00023004"/>
    </source>
</evidence>
<evidence type="ECO:0000313" key="9">
    <source>
        <dbReference type="Proteomes" id="UP001264340"/>
    </source>
</evidence>
<feature type="domain" description="Rubredoxin-like" evidence="7">
    <location>
        <begin position="19"/>
        <end position="70"/>
    </location>
</feature>
<dbReference type="RefSeq" id="WP_310126088.1">
    <property type="nucleotide sequence ID" value="NZ_JAVDRP010000016.1"/>
</dbReference>
<dbReference type="SUPFAM" id="SSF57802">
    <property type="entry name" value="Rubredoxin-like"/>
    <property type="match status" value="1"/>
</dbReference>
<dbReference type="InterPro" id="IPR050526">
    <property type="entry name" value="Rubredoxin_ET"/>
</dbReference>
<dbReference type="Gene3D" id="2.20.28.10">
    <property type="match status" value="1"/>
</dbReference>
<evidence type="ECO:0000256" key="4">
    <source>
        <dbReference type="ARBA" id="ARBA00022982"/>
    </source>
</evidence>
<evidence type="ECO:0000259" key="7">
    <source>
        <dbReference type="PROSITE" id="PS50903"/>
    </source>
</evidence>
<gene>
    <name evidence="8" type="ORF">J2804_005697</name>
</gene>
<keyword evidence="4 6" id="KW-0249">Electron transport</keyword>
<dbReference type="Pfam" id="PF00301">
    <property type="entry name" value="Rubredoxin"/>
    <property type="match status" value="1"/>
</dbReference>
<evidence type="ECO:0000256" key="3">
    <source>
        <dbReference type="ARBA" id="ARBA00022723"/>
    </source>
</evidence>
<evidence type="ECO:0000256" key="2">
    <source>
        <dbReference type="ARBA" id="ARBA00022448"/>
    </source>
</evidence>
<dbReference type="PRINTS" id="PR00163">
    <property type="entry name" value="RUBREDOXIN"/>
</dbReference>
<name>A0ABU1LZZ2_9BURK</name>
<accession>A0ABU1LZZ2</accession>
<protein>
    <recommendedName>
        <fullName evidence="6">Rubredoxin</fullName>
    </recommendedName>
</protein>
<reference evidence="8 9" key="1">
    <citation type="submission" date="2023-07" db="EMBL/GenBank/DDBJ databases">
        <title>Sorghum-associated microbial communities from plants grown in Nebraska, USA.</title>
        <authorList>
            <person name="Schachtman D."/>
        </authorList>
    </citation>
    <scope>NUCLEOTIDE SEQUENCE [LARGE SCALE GENOMIC DNA]</scope>
    <source>
        <strain evidence="8 9">DS1316</strain>
    </source>
</reference>
<keyword evidence="3 6" id="KW-0479">Metal-binding</keyword>
<keyword evidence="9" id="KW-1185">Reference proteome</keyword>
<dbReference type="PROSITE" id="PS50903">
    <property type="entry name" value="RUBREDOXIN_LIKE"/>
    <property type="match status" value="1"/>
</dbReference>
<evidence type="ECO:0000256" key="6">
    <source>
        <dbReference type="RuleBase" id="RU003820"/>
    </source>
</evidence>
<keyword evidence="2" id="KW-0813">Transport</keyword>
<organism evidence="8 9">
    <name type="scientific">Paraburkholderia terricola</name>
    <dbReference type="NCBI Taxonomy" id="169427"/>
    <lineage>
        <taxon>Bacteria</taxon>
        <taxon>Pseudomonadati</taxon>
        <taxon>Pseudomonadota</taxon>
        <taxon>Betaproteobacteria</taxon>
        <taxon>Burkholderiales</taxon>
        <taxon>Burkholderiaceae</taxon>
        <taxon>Paraburkholderia</taxon>
    </lineage>
</organism>
<comment type="caution">
    <text evidence="8">The sequence shown here is derived from an EMBL/GenBank/DDBJ whole genome shotgun (WGS) entry which is preliminary data.</text>
</comment>